<feature type="compositionally biased region" description="Basic residues" evidence="1">
    <location>
        <begin position="221"/>
        <end position="281"/>
    </location>
</feature>
<evidence type="ECO:0000313" key="4">
    <source>
        <dbReference type="Proteomes" id="UP001186944"/>
    </source>
</evidence>
<dbReference type="Pfam" id="PF00093">
    <property type="entry name" value="VWC"/>
    <property type="match status" value="2"/>
</dbReference>
<feature type="domain" description="VWFC" evidence="2">
    <location>
        <begin position="6"/>
        <end position="69"/>
    </location>
</feature>
<dbReference type="SMART" id="SM00214">
    <property type="entry name" value="VWC"/>
    <property type="match status" value="3"/>
</dbReference>
<feature type="domain" description="VWFC" evidence="2">
    <location>
        <begin position="161"/>
        <end position="224"/>
    </location>
</feature>
<accession>A0AA88XZ80</accession>
<comment type="caution">
    <text evidence="3">The sequence shown here is derived from an EMBL/GenBank/DDBJ whole genome shotgun (WGS) entry which is preliminary data.</text>
</comment>
<dbReference type="Proteomes" id="UP001186944">
    <property type="component" value="Unassembled WGS sequence"/>
</dbReference>
<dbReference type="Gene3D" id="6.20.200.20">
    <property type="match status" value="2"/>
</dbReference>
<dbReference type="EMBL" id="VSWD01000008">
    <property type="protein sequence ID" value="KAK3095317.1"/>
    <property type="molecule type" value="Genomic_DNA"/>
</dbReference>
<evidence type="ECO:0000256" key="1">
    <source>
        <dbReference type="SAM" id="MobiDB-lite"/>
    </source>
</evidence>
<dbReference type="InterPro" id="IPR001007">
    <property type="entry name" value="VWF_dom"/>
</dbReference>
<dbReference type="PROSITE" id="PS01208">
    <property type="entry name" value="VWFC_1"/>
    <property type="match status" value="2"/>
</dbReference>
<gene>
    <name evidence="3" type="ORF">FSP39_013138</name>
</gene>
<sequence length="461" mass="51808">IFLTEADCNFSGQRYSEGDIWYPIAGRIGAGCVNCTCINDKVNCTSRSCPELKCESPTYRDGACCPVCEDFGNIIPTVDPQTDGSHGHVQRDCLYFGKTYTNKQIFASNQTALKPTNANQCVNCVCQSGSVFCYLKTCIIPKNCKNVKRTGEDCCPQCLDCIYKEEIRNNGSSWSILDPVTGVEDPCVTCTCMDGQTSCKKEVCPVLTCKRQRKRKGQCCPKCRKNRRNKKKRRKKKGKGRNKKKKNRRRKNKNKNKGKNRNTCKKKKRKNRGRNSRRRGNAKCVNSTDTVSQSVSVDSKCTQLYTDVTLSSNGSLPCFLRNLCLPGDSDFIIYRHLFRSGHLMIAFDDVAKGTVEAWTILPDNSTGRLQTWNIYEGCNADIFRRHVTSQMVLGASRGKILRKFKRKLGASGGAKSGKSRGLRKCLSGGENGKSGKRDCRRLLMRQMLCADFDEMKLKTCR</sequence>
<dbReference type="SUPFAM" id="SSF57603">
    <property type="entry name" value="FnI-like domain"/>
    <property type="match status" value="3"/>
</dbReference>
<feature type="domain" description="VWFC" evidence="2">
    <location>
        <begin position="91"/>
        <end position="159"/>
    </location>
</feature>
<dbReference type="GO" id="GO:0030514">
    <property type="term" value="P:negative regulation of BMP signaling pathway"/>
    <property type="evidence" value="ECO:0007669"/>
    <property type="project" value="TreeGrafter"/>
</dbReference>
<protein>
    <recommendedName>
        <fullName evidence="2">VWFC domain-containing protein</fullName>
    </recommendedName>
</protein>
<evidence type="ECO:0000259" key="2">
    <source>
        <dbReference type="PROSITE" id="PS50184"/>
    </source>
</evidence>
<dbReference type="GO" id="GO:0030154">
    <property type="term" value="P:cell differentiation"/>
    <property type="evidence" value="ECO:0007669"/>
    <property type="project" value="TreeGrafter"/>
</dbReference>
<feature type="non-terminal residue" evidence="3">
    <location>
        <position position="1"/>
    </location>
</feature>
<reference evidence="3" key="1">
    <citation type="submission" date="2019-08" db="EMBL/GenBank/DDBJ databases">
        <title>The improved chromosome-level genome for the pearl oyster Pinctada fucata martensii using PacBio sequencing and Hi-C.</title>
        <authorList>
            <person name="Zheng Z."/>
        </authorList>
    </citation>
    <scope>NUCLEOTIDE SEQUENCE</scope>
    <source>
        <strain evidence="3">ZZ-2019</strain>
        <tissue evidence="3">Adductor muscle</tissue>
    </source>
</reference>
<dbReference type="Gene3D" id="2.10.70.10">
    <property type="entry name" value="Complement Module, domain 1"/>
    <property type="match status" value="1"/>
</dbReference>
<keyword evidence="4" id="KW-1185">Reference proteome</keyword>
<dbReference type="AlphaFoldDB" id="A0AA88XZ80"/>
<dbReference type="GO" id="GO:0005615">
    <property type="term" value="C:extracellular space"/>
    <property type="evidence" value="ECO:0007669"/>
    <property type="project" value="TreeGrafter"/>
</dbReference>
<dbReference type="PROSITE" id="PS50184">
    <property type="entry name" value="VWFC_2"/>
    <property type="match status" value="3"/>
</dbReference>
<name>A0AA88XZ80_PINIB</name>
<dbReference type="PANTHER" id="PTHR46303">
    <property type="entry name" value="VWFC DOMAIN-CONTAINING PROTEIN"/>
    <property type="match status" value="1"/>
</dbReference>
<proteinExistence type="predicted"/>
<organism evidence="3 4">
    <name type="scientific">Pinctada imbricata</name>
    <name type="common">Atlantic pearl-oyster</name>
    <name type="synonym">Pinctada martensii</name>
    <dbReference type="NCBI Taxonomy" id="66713"/>
    <lineage>
        <taxon>Eukaryota</taxon>
        <taxon>Metazoa</taxon>
        <taxon>Spiralia</taxon>
        <taxon>Lophotrochozoa</taxon>
        <taxon>Mollusca</taxon>
        <taxon>Bivalvia</taxon>
        <taxon>Autobranchia</taxon>
        <taxon>Pteriomorphia</taxon>
        <taxon>Pterioida</taxon>
        <taxon>Pterioidea</taxon>
        <taxon>Pteriidae</taxon>
        <taxon>Pinctada</taxon>
    </lineage>
</organism>
<feature type="region of interest" description="Disordered" evidence="1">
    <location>
        <begin position="221"/>
        <end position="287"/>
    </location>
</feature>
<dbReference type="PANTHER" id="PTHR46303:SF1">
    <property type="entry name" value="VWFC DOMAIN-CONTAINING PROTEIN"/>
    <property type="match status" value="1"/>
</dbReference>
<dbReference type="GO" id="GO:0036122">
    <property type="term" value="F:BMP binding"/>
    <property type="evidence" value="ECO:0007669"/>
    <property type="project" value="TreeGrafter"/>
</dbReference>
<evidence type="ECO:0000313" key="3">
    <source>
        <dbReference type="EMBL" id="KAK3095317.1"/>
    </source>
</evidence>
<dbReference type="InterPro" id="IPR045717">
    <property type="entry name" value="CHRDL1/2"/>
</dbReference>